<dbReference type="SUPFAM" id="SSF49384">
    <property type="entry name" value="Carbohydrate-binding domain"/>
    <property type="match status" value="1"/>
</dbReference>
<dbReference type="InterPro" id="IPR008965">
    <property type="entry name" value="CBM2/CBM3_carb-bd_dom_sf"/>
</dbReference>
<dbReference type="Gene3D" id="2.60.40.10">
    <property type="entry name" value="Immunoglobulins"/>
    <property type="match status" value="1"/>
</dbReference>
<name>A0A101IV11_9EURY</name>
<dbReference type="Gene3D" id="2.60.40.680">
    <property type="match status" value="1"/>
</dbReference>
<protein>
    <submittedName>
        <fullName evidence="1">PEGA domain protein</fullName>
    </submittedName>
</protein>
<reference evidence="2" key="1">
    <citation type="journal article" date="2015" name="MBio">
        <title>Genome-Resolved Metagenomic Analysis Reveals Roles for Candidate Phyla and Other Microbial Community Members in Biogeochemical Transformations in Oil Reservoirs.</title>
        <authorList>
            <person name="Hu P."/>
            <person name="Tom L."/>
            <person name="Singh A."/>
            <person name="Thomas B.C."/>
            <person name="Baker B.J."/>
            <person name="Piceno Y.M."/>
            <person name="Andersen G.L."/>
            <person name="Banfield J.F."/>
        </authorList>
    </citation>
    <scope>NUCLEOTIDE SEQUENCE [LARGE SCALE GENOMIC DNA]</scope>
</reference>
<evidence type="ECO:0000313" key="2">
    <source>
        <dbReference type="Proteomes" id="UP000054598"/>
    </source>
</evidence>
<dbReference type="EMBL" id="LGHE01000082">
    <property type="protein sequence ID" value="KUL01880.1"/>
    <property type="molecule type" value="Genomic_DNA"/>
</dbReference>
<dbReference type="InterPro" id="IPR013783">
    <property type="entry name" value="Ig-like_fold"/>
</dbReference>
<sequence>MRHAIWSILLLTLLCGVCSAATLSVNPAESTCVSGETVDLTVLVGDVSNLGGFDIDLRWNPAVVTLDTEAGNVTIGPLFSGHVNNSAVYTQRGRIRVAAVNATLDGVSGSAPLFTVRLKAVDDTGASTSVSPTVNNYGFLNSTSGEDITVSSITGATITTKKSNVIEARIAVPSNQVITGQESRITASVVNRRGTETSPLDINVSIVNGSGIMVESWNCTGETIPAWGRFQRELTWTPEDAGTYNIRVNVTSGDHVSGTQNYTTTVTAREYTLAFTNDYVYGPWNGRSSVGSWFYMGAYVNASQSGNIRFNITAPDHVEVDGGRNQTRYLYASNWNYVGVRMRSNTPGQIAAGGIKFDIAANGKADSVNGTKILIWIPSIQVSSVNSTSADSDATFDMTYNTLHTNNT</sequence>
<accession>A0A101IV11</accession>
<evidence type="ECO:0000313" key="1">
    <source>
        <dbReference type="EMBL" id="KUL01880.1"/>
    </source>
</evidence>
<dbReference type="AlphaFoldDB" id="A0A101IV11"/>
<proteinExistence type="predicted"/>
<dbReference type="CDD" id="cd08547">
    <property type="entry name" value="Type_II_cohesin"/>
    <property type="match status" value="1"/>
</dbReference>
<dbReference type="Proteomes" id="UP000054598">
    <property type="component" value="Unassembled WGS sequence"/>
</dbReference>
<feature type="non-terminal residue" evidence="1">
    <location>
        <position position="408"/>
    </location>
</feature>
<gene>
    <name evidence="1" type="ORF">XE10_0879</name>
</gene>
<dbReference type="GO" id="GO:0030246">
    <property type="term" value="F:carbohydrate binding"/>
    <property type="evidence" value="ECO:0007669"/>
    <property type="project" value="InterPro"/>
</dbReference>
<organism evidence="1 2">
    <name type="scientific">Methanoculleus marisnigri</name>
    <dbReference type="NCBI Taxonomy" id="2198"/>
    <lineage>
        <taxon>Archaea</taxon>
        <taxon>Methanobacteriati</taxon>
        <taxon>Methanobacteriota</taxon>
        <taxon>Stenosarchaea group</taxon>
        <taxon>Methanomicrobia</taxon>
        <taxon>Methanomicrobiales</taxon>
        <taxon>Methanomicrobiaceae</taxon>
        <taxon>Methanoculleus</taxon>
    </lineage>
</organism>
<comment type="caution">
    <text evidence="1">The sequence shown here is derived from an EMBL/GenBank/DDBJ whole genome shotgun (WGS) entry which is preliminary data.</text>
</comment>